<keyword evidence="2" id="KW-1185">Reference proteome</keyword>
<organism evidence="1 2">
    <name type="scientific">Pluteus cervinus</name>
    <dbReference type="NCBI Taxonomy" id="181527"/>
    <lineage>
        <taxon>Eukaryota</taxon>
        <taxon>Fungi</taxon>
        <taxon>Dikarya</taxon>
        <taxon>Basidiomycota</taxon>
        <taxon>Agaricomycotina</taxon>
        <taxon>Agaricomycetes</taxon>
        <taxon>Agaricomycetidae</taxon>
        <taxon>Agaricales</taxon>
        <taxon>Pluteineae</taxon>
        <taxon>Pluteaceae</taxon>
        <taxon>Pluteus</taxon>
    </lineage>
</organism>
<name>A0ACD3B3K6_9AGAR</name>
<sequence>MTPPFRRQPLKGLYLLYRAATTLLIKVPLWTLLFLPKSARPRPTWTIKRALWLHLLRAFASTLSVTGPLGVAPDHHAITPGPDVNGVWVKAAPQLVHGDLEKWATESSVIPIDIPGYWLHKKGSSLKVGSPPSPGEKVILALHGGAYVRLSAHPSDLTSGIVRSFLKHIDSVQRVFSVEYRLSSGKPFPVANPFPAALLDALAAYNYLVTEVGFAPENIIVDGDSAGGNLALALTRYLVEYRDTPGLPAPPGGQILLSPWTDLSSSHYTPGSSAYTCHDTDYIVVRGGGTSYAQDAFFGPQGKTFGELNRYVSPSSLHPDFEISFAGFPRTFIVAGGAETLLDQIRTLRDRMVKDLGEGDGIKPEEGKVTYHEATEGIHDFLVFKWHEPERTDALRAIAKWVAMTEQ</sequence>
<evidence type="ECO:0000313" key="1">
    <source>
        <dbReference type="EMBL" id="TFK72395.1"/>
    </source>
</evidence>
<accession>A0ACD3B3K6</accession>
<evidence type="ECO:0000313" key="2">
    <source>
        <dbReference type="Proteomes" id="UP000308600"/>
    </source>
</evidence>
<dbReference type="EMBL" id="ML208286">
    <property type="protein sequence ID" value="TFK72395.1"/>
    <property type="molecule type" value="Genomic_DNA"/>
</dbReference>
<gene>
    <name evidence="1" type="ORF">BDN72DRAFT_836377</name>
</gene>
<proteinExistence type="predicted"/>
<dbReference type="Proteomes" id="UP000308600">
    <property type="component" value="Unassembled WGS sequence"/>
</dbReference>
<protein>
    <submittedName>
        <fullName evidence="1">Endoplasmic reticulum protein</fullName>
    </submittedName>
</protein>
<reference evidence="1 2" key="1">
    <citation type="journal article" date="2019" name="Nat. Ecol. Evol.">
        <title>Megaphylogeny resolves global patterns of mushroom evolution.</title>
        <authorList>
            <person name="Varga T."/>
            <person name="Krizsan K."/>
            <person name="Foldi C."/>
            <person name="Dima B."/>
            <person name="Sanchez-Garcia M."/>
            <person name="Sanchez-Ramirez S."/>
            <person name="Szollosi G.J."/>
            <person name="Szarkandi J.G."/>
            <person name="Papp V."/>
            <person name="Albert L."/>
            <person name="Andreopoulos W."/>
            <person name="Angelini C."/>
            <person name="Antonin V."/>
            <person name="Barry K.W."/>
            <person name="Bougher N.L."/>
            <person name="Buchanan P."/>
            <person name="Buyck B."/>
            <person name="Bense V."/>
            <person name="Catcheside P."/>
            <person name="Chovatia M."/>
            <person name="Cooper J."/>
            <person name="Damon W."/>
            <person name="Desjardin D."/>
            <person name="Finy P."/>
            <person name="Geml J."/>
            <person name="Haridas S."/>
            <person name="Hughes K."/>
            <person name="Justo A."/>
            <person name="Karasinski D."/>
            <person name="Kautmanova I."/>
            <person name="Kiss B."/>
            <person name="Kocsube S."/>
            <person name="Kotiranta H."/>
            <person name="LaButti K.M."/>
            <person name="Lechner B.E."/>
            <person name="Liimatainen K."/>
            <person name="Lipzen A."/>
            <person name="Lukacs Z."/>
            <person name="Mihaltcheva S."/>
            <person name="Morgado L.N."/>
            <person name="Niskanen T."/>
            <person name="Noordeloos M.E."/>
            <person name="Ohm R.A."/>
            <person name="Ortiz-Santana B."/>
            <person name="Ovrebo C."/>
            <person name="Racz N."/>
            <person name="Riley R."/>
            <person name="Savchenko A."/>
            <person name="Shiryaev A."/>
            <person name="Soop K."/>
            <person name="Spirin V."/>
            <person name="Szebenyi C."/>
            <person name="Tomsovsky M."/>
            <person name="Tulloss R.E."/>
            <person name="Uehling J."/>
            <person name="Grigoriev I.V."/>
            <person name="Vagvolgyi C."/>
            <person name="Papp T."/>
            <person name="Martin F.M."/>
            <person name="Miettinen O."/>
            <person name="Hibbett D.S."/>
            <person name="Nagy L.G."/>
        </authorList>
    </citation>
    <scope>NUCLEOTIDE SEQUENCE [LARGE SCALE GENOMIC DNA]</scope>
    <source>
        <strain evidence="1 2">NL-1719</strain>
    </source>
</reference>